<name>A0ABZ3H8W8_9BACT</name>
<sequence length="270" mass="28676">MEYFAGIDIGSTAIKIAIVDGTGRLVGHRVSASGSMFYKYAQESLAQLMAEVGVAPEALRYTVATGYGRKLFKEADENISEITANAIGARAAAQEHGEIKTIINIGGQDSKAISMDSEGNVVNFAMNDRCAAGTGKFLDVVARNLEIGVDELGEYHFKSTGTPLSINSTCAVFAESEIIGLLGNNHRVEEIVSGVHYSIAKRIVKLVKRVGIHEGIYFDGGPALNNGLVNAIENELGKPIFVPAFPQITTSLGAAVLAWESYGYESGEAV</sequence>
<evidence type="ECO:0000256" key="4">
    <source>
        <dbReference type="ARBA" id="ARBA00023014"/>
    </source>
</evidence>
<accession>A0ABZ3H8W8</accession>
<dbReference type="NCBIfam" id="TIGR00241">
    <property type="entry name" value="CoA_E_activ"/>
    <property type="match status" value="1"/>
</dbReference>
<evidence type="ECO:0000259" key="5">
    <source>
        <dbReference type="Pfam" id="PF01869"/>
    </source>
</evidence>
<evidence type="ECO:0000313" key="6">
    <source>
        <dbReference type="EMBL" id="XAU14243.1"/>
    </source>
</evidence>
<dbReference type="Gene3D" id="3.30.420.40">
    <property type="match status" value="2"/>
</dbReference>
<dbReference type="InterPro" id="IPR051805">
    <property type="entry name" value="Dehydratase_Activator_Redct"/>
</dbReference>
<keyword evidence="3" id="KW-0408">Iron</keyword>
<dbReference type="PANTHER" id="PTHR32329:SF2">
    <property type="entry name" value="BIFUNCTIONAL PROTEIN [INCLUDES 2-HYDROXYACYL-COA DEHYDRATASE (N-TER) AND ITS ACTIVATOR DOMAIN (C_TERM)"/>
    <property type="match status" value="1"/>
</dbReference>
<dbReference type="Proteomes" id="UP001447842">
    <property type="component" value="Chromosome"/>
</dbReference>
<dbReference type="PANTHER" id="PTHR32329">
    <property type="entry name" value="BIFUNCTIONAL PROTEIN [INCLUDES 2-HYDROXYACYL-COA DEHYDRATASE (N-TER) AND ITS ACTIVATOR DOMAIN (C_TERM)-RELATED"/>
    <property type="match status" value="1"/>
</dbReference>
<dbReference type="InterPro" id="IPR002731">
    <property type="entry name" value="ATPase_BadF"/>
</dbReference>
<keyword evidence="7" id="KW-1185">Reference proteome</keyword>
<reference evidence="6 7" key="1">
    <citation type="submission" date="2024-03" db="EMBL/GenBank/DDBJ databases">
        <title>Sulfurimonas sp. HSL3-1.</title>
        <authorList>
            <person name="Wang S."/>
        </authorList>
    </citation>
    <scope>NUCLEOTIDE SEQUENCE [LARGE SCALE GENOMIC DNA]</scope>
    <source>
        <strain evidence="6 7">HSL3-1</strain>
    </source>
</reference>
<feature type="domain" description="ATPase BadF/BadG/BcrA/BcrD type" evidence="5">
    <location>
        <begin position="6"/>
        <end position="258"/>
    </location>
</feature>
<evidence type="ECO:0000313" key="7">
    <source>
        <dbReference type="Proteomes" id="UP001447842"/>
    </source>
</evidence>
<comment type="cofactor">
    <cofactor evidence="1">
        <name>[4Fe-4S] cluster</name>
        <dbReference type="ChEBI" id="CHEBI:49883"/>
    </cofactor>
</comment>
<dbReference type="InterPro" id="IPR043129">
    <property type="entry name" value="ATPase_NBD"/>
</dbReference>
<evidence type="ECO:0000256" key="3">
    <source>
        <dbReference type="ARBA" id="ARBA00023004"/>
    </source>
</evidence>
<evidence type="ECO:0000256" key="1">
    <source>
        <dbReference type="ARBA" id="ARBA00001966"/>
    </source>
</evidence>
<protein>
    <submittedName>
        <fullName evidence="6">Acyl-CoA dehydratase activase</fullName>
    </submittedName>
</protein>
<dbReference type="Pfam" id="PF01869">
    <property type="entry name" value="BcrAD_BadFG"/>
    <property type="match status" value="1"/>
</dbReference>
<keyword evidence="4" id="KW-0411">Iron-sulfur</keyword>
<proteinExistence type="predicted"/>
<keyword evidence="2" id="KW-0479">Metal-binding</keyword>
<evidence type="ECO:0000256" key="2">
    <source>
        <dbReference type="ARBA" id="ARBA00022723"/>
    </source>
</evidence>
<dbReference type="InterPro" id="IPR008275">
    <property type="entry name" value="CoA_E_activase_dom"/>
</dbReference>
<dbReference type="RefSeq" id="WP_345972016.1">
    <property type="nucleotide sequence ID" value="NZ_CP147920.1"/>
</dbReference>
<dbReference type="EMBL" id="CP147920">
    <property type="protein sequence ID" value="XAU14243.1"/>
    <property type="molecule type" value="Genomic_DNA"/>
</dbReference>
<gene>
    <name evidence="6" type="ORF">WCY31_08230</name>
</gene>
<organism evidence="6 7">
    <name type="scientific">Sulfurimonas diazotrophicus</name>
    <dbReference type="NCBI Taxonomy" id="3131939"/>
    <lineage>
        <taxon>Bacteria</taxon>
        <taxon>Pseudomonadati</taxon>
        <taxon>Campylobacterota</taxon>
        <taxon>Epsilonproteobacteria</taxon>
        <taxon>Campylobacterales</taxon>
        <taxon>Sulfurimonadaceae</taxon>
        <taxon>Sulfurimonas</taxon>
    </lineage>
</organism>
<dbReference type="CDD" id="cd24036">
    <property type="entry name" value="ASKHA_NBD_BcrAD_BadFG_HgdC_HadI"/>
    <property type="match status" value="1"/>
</dbReference>
<dbReference type="SUPFAM" id="SSF53067">
    <property type="entry name" value="Actin-like ATPase domain"/>
    <property type="match status" value="1"/>
</dbReference>